<dbReference type="InterPro" id="IPR021327">
    <property type="entry name" value="DUF2934"/>
</dbReference>
<gene>
    <name evidence="2" type="ORF">AS026_27610</name>
</gene>
<evidence type="ECO:0000256" key="1">
    <source>
        <dbReference type="SAM" id="MobiDB-lite"/>
    </source>
</evidence>
<reference evidence="2 3" key="1">
    <citation type="submission" date="2015-11" db="EMBL/GenBank/DDBJ databases">
        <title>Draft Genome Sequence of the Strain BR 10423 (Rhizobium sp.) isolated from nodules of Mimosa pudica.</title>
        <authorList>
            <person name="Barauna A.C."/>
            <person name="Zilli J.E."/>
            <person name="Simoes-Araujo J.L."/>
            <person name="Reis V.M."/>
            <person name="James E.K."/>
            <person name="Reis F.B.Jr."/>
            <person name="Rouws L.F."/>
            <person name="Passos S.R."/>
            <person name="Gois S.R."/>
        </authorList>
    </citation>
    <scope>NUCLEOTIDE SEQUENCE [LARGE SCALE GENOMIC DNA]</scope>
    <source>
        <strain evidence="2 3">BR10423</strain>
    </source>
</reference>
<evidence type="ECO:0008006" key="4">
    <source>
        <dbReference type="Google" id="ProtNLM"/>
    </source>
</evidence>
<name>A0A109K3J1_9HYPH</name>
<dbReference type="RefSeq" id="WP_062368450.1">
    <property type="nucleotide sequence ID" value="NZ_LNCD01000003.1"/>
</dbReference>
<organism evidence="2 3">
    <name type="scientific">Rhizobium altiplani</name>
    <dbReference type="NCBI Taxonomy" id="1864509"/>
    <lineage>
        <taxon>Bacteria</taxon>
        <taxon>Pseudomonadati</taxon>
        <taxon>Pseudomonadota</taxon>
        <taxon>Alphaproteobacteria</taxon>
        <taxon>Hyphomicrobiales</taxon>
        <taxon>Rhizobiaceae</taxon>
        <taxon>Rhizobium/Agrobacterium group</taxon>
        <taxon>Rhizobium</taxon>
    </lineage>
</organism>
<accession>A0A109K3J1</accession>
<dbReference type="OrthoDB" id="9811127at2"/>
<dbReference type="EMBL" id="LNCD01000003">
    <property type="protein sequence ID" value="KWV60063.1"/>
    <property type="molecule type" value="Genomic_DNA"/>
</dbReference>
<evidence type="ECO:0000313" key="2">
    <source>
        <dbReference type="EMBL" id="KWV60063.1"/>
    </source>
</evidence>
<dbReference type="Proteomes" id="UP000068164">
    <property type="component" value="Unassembled WGS sequence"/>
</dbReference>
<protein>
    <recommendedName>
        <fullName evidence="4">DUF2934 domain-containing protein</fullName>
    </recommendedName>
</protein>
<sequence>MTETREEWIRKRAYALWEEEGRPTGRDFKHWEQARAERQALEGSAASPDGKEVKTRKRTASASNANGALKGSAPRKTAGRKSA</sequence>
<comment type="caution">
    <text evidence="2">The sequence shown here is derived from an EMBL/GenBank/DDBJ whole genome shotgun (WGS) entry which is preliminary data.</text>
</comment>
<dbReference type="Pfam" id="PF11154">
    <property type="entry name" value="DUF2934"/>
    <property type="match status" value="1"/>
</dbReference>
<feature type="region of interest" description="Disordered" evidence="1">
    <location>
        <begin position="35"/>
        <end position="83"/>
    </location>
</feature>
<dbReference type="AlphaFoldDB" id="A0A109K3J1"/>
<keyword evidence="3" id="KW-1185">Reference proteome</keyword>
<proteinExistence type="predicted"/>
<evidence type="ECO:0000313" key="3">
    <source>
        <dbReference type="Proteomes" id="UP000068164"/>
    </source>
</evidence>